<feature type="region of interest" description="Disordered" evidence="1">
    <location>
        <begin position="1"/>
        <end position="28"/>
    </location>
</feature>
<gene>
    <name evidence="2" type="ORF">IWZ03DRAFT_42292</name>
</gene>
<protein>
    <submittedName>
        <fullName evidence="2">Uncharacterized protein</fullName>
    </submittedName>
</protein>
<accession>A0ABR1KEF4</accession>
<feature type="compositionally biased region" description="Polar residues" evidence="1">
    <location>
        <begin position="161"/>
        <end position="175"/>
    </location>
</feature>
<dbReference type="Proteomes" id="UP001363622">
    <property type="component" value="Unassembled WGS sequence"/>
</dbReference>
<evidence type="ECO:0000313" key="2">
    <source>
        <dbReference type="EMBL" id="KAK7512930.1"/>
    </source>
</evidence>
<feature type="region of interest" description="Disordered" evidence="1">
    <location>
        <begin position="118"/>
        <end position="175"/>
    </location>
</feature>
<evidence type="ECO:0000313" key="3">
    <source>
        <dbReference type="Proteomes" id="UP001363622"/>
    </source>
</evidence>
<organism evidence="2 3">
    <name type="scientific">Phyllosticta citriasiana</name>
    <dbReference type="NCBI Taxonomy" id="595635"/>
    <lineage>
        <taxon>Eukaryota</taxon>
        <taxon>Fungi</taxon>
        <taxon>Dikarya</taxon>
        <taxon>Ascomycota</taxon>
        <taxon>Pezizomycotina</taxon>
        <taxon>Dothideomycetes</taxon>
        <taxon>Dothideomycetes incertae sedis</taxon>
        <taxon>Botryosphaeriales</taxon>
        <taxon>Phyllostictaceae</taxon>
        <taxon>Phyllosticta</taxon>
    </lineage>
</organism>
<dbReference type="EMBL" id="JBBPHU010000010">
    <property type="protein sequence ID" value="KAK7512930.1"/>
    <property type="molecule type" value="Genomic_DNA"/>
</dbReference>
<feature type="compositionally biased region" description="Polar residues" evidence="1">
    <location>
        <begin position="130"/>
        <end position="142"/>
    </location>
</feature>
<name>A0ABR1KEF4_9PEZI</name>
<evidence type="ECO:0000256" key="1">
    <source>
        <dbReference type="SAM" id="MobiDB-lite"/>
    </source>
</evidence>
<keyword evidence="3" id="KW-1185">Reference proteome</keyword>
<reference evidence="2 3" key="1">
    <citation type="submission" date="2024-04" db="EMBL/GenBank/DDBJ databases">
        <title>Phyllosticta paracitricarpa is synonymous to the EU quarantine fungus P. citricarpa based on phylogenomic analyses.</title>
        <authorList>
            <consortium name="Lawrence Berkeley National Laboratory"/>
            <person name="Van Ingen-Buijs V.A."/>
            <person name="Van Westerhoven A.C."/>
            <person name="Haridas S."/>
            <person name="Skiadas P."/>
            <person name="Martin F."/>
            <person name="Groenewald J.Z."/>
            <person name="Crous P.W."/>
            <person name="Seidl M.F."/>
        </authorList>
    </citation>
    <scope>NUCLEOTIDE SEQUENCE [LARGE SCALE GENOMIC DNA]</scope>
    <source>
        <strain evidence="2 3">CBS 123371</strain>
    </source>
</reference>
<sequence>MQLRSGQRRRRRRRQCSRSSTRPYLGQDPAVSVSLPPFLASALPFPSLPSFSACTVPIRTCVRAKNKPIYVNPPPPGQYDNNNDNTIIAHIRWQVSGISHHYCHDSKNMVREFITNSARTPPIDKDDHNQSSSQSVPQSKRNATIHPISPTSGTPERKCKQATQPTSQTGPAAPP</sequence>
<comment type="caution">
    <text evidence="2">The sequence shown here is derived from an EMBL/GenBank/DDBJ whole genome shotgun (WGS) entry which is preliminary data.</text>
</comment>
<feature type="compositionally biased region" description="Basic residues" evidence="1">
    <location>
        <begin position="1"/>
        <end position="16"/>
    </location>
</feature>
<proteinExistence type="predicted"/>